<dbReference type="RefSeq" id="WP_418158213.1">
    <property type="nucleotide sequence ID" value="NZ_JBBLZC010000003.1"/>
</dbReference>
<feature type="domain" description="AMP-dependent synthetase/ligase" evidence="2">
    <location>
        <begin position="49"/>
        <end position="427"/>
    </location>
</feature>
<keyword evidence="3" id="KW-0436">Ligase</keyword>
<dbReference type="Proteomes" id="UP001375743">
    <property type="component" value="Unassembled WGS sequence"/>
</dbReference>
<evidence type="ECO:0000313" key="3">
    <source>
        <dbReference type="EMBL" id="MEK0082360.1"/>
    </source>
</evidence>
<protein>
    <submittedName>
        <fullName evidence="3">Fatty acyl-AMP ligase</fullName>
    </submittedName>
</protein>
<keyword evidence="4" id="KW-1185">Reference proteome</keyword>
<gene>
    <name evidence="3" type="ORF">U1T56_04310</name>
</gene>
<dbReference type="Pfam" id="PF00501">
    <property type="entry name" value="AMP-binding"/>
    <property type="match status" value="1"/>
</dbReference>
<comment type="similarity">
    <text evidence="1">Belongs to the ATP-dependent AMP-binding enzyme family.</text>
</comment>
<sequence>MKPTPTTNPLLPFRAEGFDTLAAGLDYAAQGETGFNFFSARGELVEVLPYRTLRERALDLASRLAGRGLDRGDRVAIVAETSADFVTTFFACQYAGLVPVPLPLCINIGGHDAYVQRLRGMLVSASARLAVAPGDLVATLKEAAETTGVVEVATAAEIATWPAADEPVAPLGPDEPCYIQYSSGSTSFPRGVLVTQRAIAANAHAISVYGLKLGPTDRCTSWLPLYHDMGLVGCCLTPVMNQITVDYLPSTAFARRPLLWLKLLSDLGGTISFGPTFGYELCTRRAQSGVPEGLDLSRWRVAGIGGEMIRGNVLAEFAERFREAGFDERAFLPSYGLAEATLAVTFAPLGQGVAVDTIDRGRALEVERRAVPVDETRPARAIRSFVLCGRPMPGYAVEIRDGHGRALPERCVGRVCIKGPSLMQGYFRNDVATHAVLLEDGWLDSGDMGYLVDGQLVITGRTKDLIIVGGRNIWPQDVEWAVEQLDGVRAGDVAAFAVNGDDDRERVVVVVQCRAMLEKAQEELRAAVAAVVRRVAGVECEVVLAPTRSLTFTTSGKLSRAAVKADYLSGAIRDVTASPERRARAQLEQLAVAS</sequence>
<dbReference type="NCBIfam" id="NF006624">
    <property type="entry name" value="PRK09192.1"/>
    <property type="match status" value="1"/>
</dbReference>
<dbReference type="PROSITE" id="PS00455">
    <property type="entry name" value="AMP_BINDING"/>
    <property type="match status" value="1"/>
</dbReference>
<dbReference type="InterPro" id="IPR042099">
    <property type="entry name" value="ANL_N_sf"/>
</dbReference>
<evidence type="ECO:0000256" key="1">
    <source>
        <dbReference type="ARBA" id="ARBA00006432"/>
    </source>
</evidence>
<evidence type="ECO:0000313" key="4">
    <source>
        <dbReference type="Proteomes" id="UP001375743"/>
    </source>
</evidence>
<dbReference type="EMBL" id="JBBLZC010000003">
    <property type="protein sequence ID" value="MEK0082360.1"/>
    <property type="molecule type" value="Genomic_DNA"/>
</dbReference>
<dbReference type="Gene3D" id="3.30.300.30">
    <property type="match status" value="1"/>
</dbReference>
<accession>A0ABU8XME5</accession>
<dbReference type="PANTHER" id="PTHR22754:SF32">
    <property type="entry name" value="DISCO-INTERACTING PROTEIN 2"/>
    <property type="match status" value="1"/>
</dbReference>
<dbReference type="SUPFAM" id="SSF56801">
    <property type="entry name" value="Acetyl-CoA synthetase-like"/>
    <property type="match status" value="1"/>
</dbReference>
<dbReference type="Gene3D" id="3.40.50.12780">
    <property type="entry name" value="N-terminal domain of ligase-like"/>
    <property type="match status" value="1"/>
</dbReference>
<comment type="caution">
    <text evidence="3">The sequence shown here is derived from an EMBL/GenBank/DDBJ whole genome shotgun (WGS) entry which is preliminary data.</text>
</comment>
<reference evidence="3 4" key="1">
    <citation type="submission" date="2024-01" db="EMBL/GenBank/DDBJ databases">
        <title>Multi-omics insights into the function and evolution of sodium benzoate biodegradation pathways in Benzoatithermus flavus gen. nov., sp. nov. from hot spring.</title>
        <authorList>
            <person name="Hu C.-J."/>
            <person name="Li W.-J."/>
        </authorList>
    </citation>
    <scope>NUCLEOTIDE SEQUENCE [LARGE SCALE GENOMIC DNA]</scope>
    <source>
        <strain evidence="3 4">SYSU G07066</strain>
    </source>
</reference>
<dbReference type="InterPro" id="IPR000873">
    <property type="entry name" value="AMP-dep_synth/lig_dom"/>
</dbReference>
<dbReference type="InterPro" id="IPR020845">
    <property type="entry name" value="AMP-binding_CS"/>
</dbReference>
<evidence type="ECO:0000259" key="2">
    <source>
        <dbReference type="Pfam" id="PF00501"/>
    </source>
</evidence>
<name>A0ABU8XME5_9PROT</name>
<dbReference type="PANTHER" id="PTHR22754">
    <property type="entry name" value="DISCO-INTERACTING PROTEIN 2 DIP2 -RELATED"/>
    <property type="match status" value="1"/>
</dbReference>
<dbReference type="GO" id="GO:0016874">
    <property type="term" value="F:ligase activity"/>
    <property type="evidence" value="ECO:0007669"/>
    <property type="project" value="UniProtKB-KW"/>
</dbReference>
<dbReference type="InterPro" id="IPR045851">
    <property type="entry name" value="AMP-bd_C_sf"/>
</dbReference>
<proteinExistence type="inferred from homology"/>
<organism evidence="3 4">
    <name type="scientific">Benzoatithermus flavus</name>
    <dbReference type="NCBI Taxonomy" id="3108223"/>
    <lineage>
        <taxon>Bacteria</taxon>
        <taxon>Pseudomonadati</taxon>
        <taxon>Pseudomonadota</taxon>
        <taxon>Alphaproteobacteria</taxon>
        <taxon>Geminicoccales</taxon>
        <taxon>Geminicoccaceae</taxon>
        <taxon>Benzoatithermus</taxon>
    </lineage>
</organism>